<sequence length="94" mass="10673">MHDTILEQMGKRSTSTARTIIITSPGTFHRHLFTKKYHPIVFTDTDGDIDIGDDHDDPADEDMLIVENGITVKPSDASEWKKNKKRVYEQDVAS</sequence>
<dbReference type="Proteomes" id="UP000696573">
    <property type="component" value="Unassembled WGS sequence"/>
</dbReference>
<evidence type="ECO:0000313" key="2">
    <source>
        <dbReference type="Proteomes" id="UP000696573"/>
    </source>
</evidence>
<comment type="caution">
    <text evidence="1">The sequence shown here is derived from an EMBL/GenBank/DDBJ whole genome shotgun (WGS) entry which is preliminary data.</text>
</comment>
<accession>A0A9N9VNU8</accession>
<dbReference type="AlphaFoldDB" id="A0A9N9VNU8"/>
<keyword evidence="2" id="KW-1185">Reference proteome</keyword>
<dbReference type="OrthoDB" id="10577860at2759"/>
<dbReference type="EMBL" id="CABFNQ020000741">
    <property type="protein sequence ID" value="CAH0031395.1"/>
    <property type="molecule type" value="Genomic_DNA"/>
</dbReference>
<reference evidence="1" key="1">
    <citation type="submission" date="2021-10" db="EMBL/GenBank/DDBJ databases">
        <authorList>
            <person name="Piombo E."/>
        </authorList>
    </citation>
    <scope>NUCLEOTIDE SEQUENCE</scope>
</reference>
<proteinExistence type="predicted"/>
<evidence type="ECO:0000313" key="1">
    <source>
        <dbReference type="EMBL" id="CAH0031395.1"/>
    </source>
</evidence>
<name>A0A9N9VNU8_9HYPO</name>
<gene>
    <name evidence="1" type="ORF">CRHIZ90672A_00009864</name>
</gene>
<organism evidence="1 2">
    <name type="scientific">Clonostachys rhizophaga</name>
    <dbReference type="NCBI Taxonomy" id="160324"/>
    <lineage>
        <taxon>Eukaryota</taxon>
        <taxon>Fungi</taxon>
        <taxon>Dikarya</taxon>
        <taxon>Ascomycota</taxon>
        <taxon>Pezizomycotina</taxon>
        <taxon>Sordariomycetes</taxon>
        <taxon>Hypocreomycetidae</taxon>
        <taxon>Hypocreales</taxon>
        <taxon>Bionectriaceae</taxon>
        <taxon>Clonostachys</taxon>
    </lineage>
</organism>
<protein>
    <submittedName>
        <fullName evidence="1">Uncharacterized protein</fullName>
    </submittedName>
</protein>